<dbReference type="EMBL" id="JAULSU010000007">
    <property type="protein sequence ID" value="KAK0611629.1"/>
    <property type="molecule type" value="Genomic_DNA"/>
</dbReference>
<proteinExistence type="predicted"/>
<dbReference type="PANTHER" id="PTHR33112:SF10">
    <property type="entry name" value="TOL"/>
    <property type="match status" value="1"/>
</dbReference>
<evidence type="ECO:0000313" key="2">
    <source>
        <dbReference type="EMBL" id="KAK0611629.1"/>
    </source>
</evidence>
<accession>A0AA39TLE8</accession>
<evidence type="ECO:0000259" key="1">
    <source>
        <dbReference type="Pfam" id="PF06985"/>
    </source>
</evidence>
<dbReference type="PANTHER" id="PTHR33112">
    <property type="entry name" value="DOMAIN PROTEIN, PUTATIVE-RELATED"/>
    <property type="match status" value="1"/>
</dbReference>
<dbReference type="AlphaFoldDB" id="A0AA39TLE8"/>
<organism evidence="2 3">
    <name type="scientific">Immersiella caudata</name>
    <dbReference type="NCBI Taxonomy" id="314043"/>
    <lineage>
        <taxon>Eukaryota</taxon>
        <taxon>Fungi</taxon>
        <taxon>Dikarya</taxon>
        <taxon>Ascomycota</taxon>
        <taxon>Pezizomycotina</taxon>
        <taxon>Sordariomycetes</taxon>
        <taxon>Sordariomycetidae</taxon>
        <taxon>Sordariales</taxon>
        <taxon>Lasiosphaeriaceae</taxon>
        <taxon>Immersiella</taxon>
    </lineage>
</organism>
<reference evidence="2" key="1">
    <citation type="submission" date="2023-06" db="EMBL/GenBank/DDBJ databases">
        <title>Genome-scale phylogeny and comparative genomics of the fungal order Sordariales.</title>
        <authorList>
            <consortium name="Lawrence Berkeley National Laboratory"/>
            <person name="Hensen N."/>
            <person name="Bonometti L."/>
            <person name="Westerberg I."/>
            <person name="Brannstrom I.O."/>
            <person name="Guillou S."/>
            <person name="Cros-Aarteil S."/>
            <person name="Calhoun S."/>
            <person name="Haridas S."/>
            <person name="Kuo A."/>
            <person name="Mondo S."/>
            <person name="Pangilinan J."/>
            <person name="Riley R."/>
            <person name="Labutti K."/>
            <person name="Andreopoulos B."/>
            <person name="Lipzen A."/>
            <person name="Chen C."/>
            <person name="Yanf M."/>
            <person name="Daum C."/>
            <person name="Ng V."/>
            <person name="Clum A."/>
            <person name="Steindorff A."/>
            <person name="Ohm R."/>
            <person name="Martin F."/>
            <person name="Silar P."/>
            <person name="Natvig D."/>
            <person name="Lalanne C."/>
            <person name="Gautier V."/>
            <person name="Ament-Velasquez S.L."/>
            <person name="Kruys A."/>
            <person name="Hutchinson M.I."/>
            <person name="Powell A.J."/>
            <person name="Barry K."/>
            <person name="Miller A.N."/>
            <person name="Grigoriev I.V."/>
            <person name="Debuchy R."/>
            <person name="Gladieux P."/>
            <person name="Thoren M.H."/>
            <person name="Johannesson H."/>
        </authorList>
    </citation>
    <scope>NUCLEOTIDE SEQUENCE</scope>
    <source>
        <strain evidence="2">CBS 606.72</strain>
    </source>
</reference>
<comment type="caution">
    <text evidence="2">The sequence shown here is derived from an EMBL/GenBank/DDBJ whole genome shotgun (WGS) entry which is preliminary data.</text>
</comment>
<name>A0AA39TLE8_9PEZI</name>
<evidence type="ECO:0000313" key="3">
    <source>
        <dbReference type="Proteomes" id="UP001175000"/>
    </source>
</evidence>
<sequence>MPFTVAFHDAAVTGRPCVKVWEERPLSPFTYVQLHWGGTAVGGRLLVHRGEPSITTSKAIKQAKTSSSEHFEQAKEWMSKYKDSHKICRGPGNAFPYHPARIVEIIGGDGWQPGRAPSVIRVVNTSDMDEAPLRDRYLASSHCWGPRSDMRFKLLASNLACCCNHIDFSSLSRNVQDAITVTLALGYSYIWIDSLCIIQYDPPNSSDTSWKTDWDAEAPKMGSVYSNAACTIASTGFDTSAGGCFHGREMSTLLPIKIGVSSSDALLPYFIYIRRDDIAEFTRGVDLAPLNTRGWVMQERLLSRRLLHFGADIMFWECCGRAASELNSQGYTYKCAVDFKDIYASDLSGYAENQGATRESELDGERLSWGGEGYITRRPPPAMIDPDAPRGSEEAGQLKRGFWRNVLKENPAGWDTDEKHDGEERLMGLRTAFERLRREGAFSKGKEVGRDSFSQVWYDVVESYSRMKLTKPRDKLMALKGIEDEAARATKFTYLKGVWQNSLVTDLLWFAIEGPGKRLFDDQGVPVAPTWSWASIEGVVALDLLPENAKEDIQDQKMLARIDHVSPADDDLAQMKISLCTPMLAVNLVRDAGAGNCWVQIERQAKPAARAFLDVELPEGSGTKDLVCASFLVLKRAKKWAKFKSSSEDVQGLVLRRVRADVYERVGYFTTSYMAASRAAKKGRRAMKKADERDIYLTGWAGLT</sequence>
<dbReference type="InterPro" id="IPR010730">
    <property type="entry name" value="HET"/>
</dbReference>
<feature type="domain" description="Heterokaryon incompatibility" evidence="1">
    <location>
        <begin position="137"/>
        <end position="299"/>
    </location>
</feature>
<gene>
    <name evidence="2" type="ORF">B0T14DRAFT_333062</name>
</gene>
<keyword evidence="3" id="KW-1185">Reference proteome</keyword>
<dbReference type="Proteomes" id="UP001175000">
    <property type="component" value="Unassembled WGS sequence"/>
</dbReference>
<dbReference type="Pfam" id="PF06985">
    <property type="entry name" value="HET"/>
    <property type="match status" value="1"/>
</dbReference>
<protein>
    <submittedName>
        <fullName evidence="2">Heterokaryon incompatibility protein-domain-containing protein</fullName>
    </submittedName>
</protein>